<dbReference type="PANTHER" id="PTHR43049:SF1">
    <property type="entry name" value="EARLY ENDOSOME ANTIGEN"/>
    <property type="match status" value="1"/>
</dbReference>
<feature type="coiled-coil region" evidence="1">
    <location>
        <begin position="572"/>
        <end position="806"/>
    </location>
</feature>
<feature type="compositionally biased region" description="Basic and acidic residues" evidence="2">
    <location>
        <begin position="810"/>
        <end position="829"/>
    </location>
</feature>
<comment type="caution">
    <text evidence="4">The sequence shown here is derived from an EMBL/GenBank/DDBJ whole genome shotgun (WGS) entry which is preliminary data.</text>
</comment>
<keyword evidence="3" id="KW-1133">Transmembrane helix</keyword>
<feature type="region of interest" description="Disordered" evidence="2">
    <location>
        <begin position="810"/>
        <end position="864"/>
    </location>
</feature>
<accession>A0A9Q0X5Q0</accession>
<dbReference type="SUPFAM" id="SSF57997">
    <property type="entry name" value="Tropomyosin"/>
    <property type="match status" value="2"/>
</dbReference>
<name>A0A9Q0X5Q0_9ROSI</name>
<keyword evidence="5" id="KW-1185">Reference proteome</keyword>
<sequence length="893" mass="99727">MADLTGNAAQMKELCGELEGKLKTSDDNFCKADSLLSQALLNISELEQKLKSLEDLHNESGAAAATASQKNLELEDLIKASNEAAEEAKSQLRELETRFIASEQKNVELEKQLNLVELKSSDAEREVREFSEKISELSIALKEAEEEKKLLSSQMEEYQEKISHLEYSLNQSSSRNSELEEELKIAKEKCSEHEDRANMHHQRGLELEDSFQTSHSRAEDAVKKANELDLLLEAGRCTIKELEERNSALEKKRKDAEADSNKYSDRISELASEIEAYQARSSSLEVALQIAGEKEKELTDLLKVVTNEKKTLEEASSSSNEKLTEAENLVGVLRNELVVMQGRLESIENDLKAAGLKESDIMVKLKSAEEQLEQQEKLLEEATTRRSELESLNETLTRDSEIKLQEALANFTNKDSEAKSLFEKLNALEDQVKTYKELITETTGRSALLKEELDLCVLKMATFETSNEELKSQIVEAETKVSNSSSENELLVETNNQLKSKIDELQELLASAISEKEATSQQLVSHVSTITEITDKHSRAIELHSATESRMVQAEVQLQEAIQSLTLRDKETKDLNEKLIALEEQVKLYVEQAREAGAISESRKVELEETLLKVKHLENIVEELKTKSGHYEKESGGLAEANFKLTQELASYESKLGDLEAKLSAILSEKDETVEQLHISKKAVEDLRQQLSDEGQKLQSQISSVMEENNLLNETYQNGKKELQSVIIQLEEELNGQKTNEAALKSEIESLKAEVAEKLALQTSLEELKKQLTAAESQLKEQNKEVSHLENQVKELELKLQVAGAKLLEKGDGSNPAEQKDGVEIKSRDIGAAISTPTKRKSKKKLEAAAAQAPSTSQTHTQTADVSPAMTFKIILGVALVSIIIGVYLGKRY</sequence>
<keyword evidence="3" id="KW-0812">Transmembrane</keyword>
<evidence type="ECO:0000256" key="3">
    <source>
        <dbReference type="SAM" id="Phobius"/>
    </source>
</evidence>
<keyword evidence="3" id="KW-0472">Membrane</keyword>
<evidence type="ECO:0000313" key="5">
    <source>
        <dbReference type="Proteomes" id="UP001151752"/>
    </source>
</evidence>
<reference evidence="4" key="2">
    <citation type="journal article" date="2023" name="Int. J. Mol. Sci.">
        <title>De Novo Assembly and Annotation of 11 Diverse Shrub Willow (Salix) Genomes Reveals Novel Gene Organization in Sex-Linked Regions.</title>
        <authorList>
            <person name="Hyden B."/>
            <person name="Feng K."/>
            <person name="Yates T.B."/>
            <person name="Jawdy S."/>
            <person name="Cereghino C."/>
            <person name="Smart L.B."/>
            <person name="Muchero W."/>
        </authorList>
    </citation>
    <scope>NUCLEOTIDE SEQUENCE</scope>
    <source>
        <tissue evidence="4">Shoot tip</tissue>
    </source>
</reference>
<feature type="transmembrane region" description="Helical" evidence="3">
    <location>
        <begin position="870"/>
        <end position="890"/>
    </location>
</feature>
<evidence type="ECO:0000256" key="1">
    <source>
        <dbReference type="SAM" id="Coils"/>
    </source>
</evidence>
<evidence type="ECO:0000313" key="4">
    <source>
        <dbReference type="EMBL" id="KAJ6779028.1"/>
    </source>
</evidence>
<dbReference type="Proteomes" id="UP001151752">
    <property type="component" value="Chromosome 16"/>
</dbReference>
<gene>
    <name evidence="4" type="ORF">OIU74_002757</name>
</gene>
<reference evidence="4" key="1">
    <citation type="submission" date="2022-11" db="EMBL/GenBank/DDBJ databases">
        <authorList>
            <person name="Hyden B.L."/>
            <person name="Feng K."/>
            <person name="Yates T."/>
            <person name="Jawdy S."/>
            <person name="Smart L.B."/>
            <person name="Muchero W."/>
        </authorList>
    </citation>
    <scope>NUCLEOTIDE SEQUENCE</scope>
    <source>
        <tissue evidence="4">Shoot tip</tissue>
    </source>
</reference>
<proteinExistence type="predicted"/>
<dbReference type="EMBL" id="JAPFFM010000001">
    <property type="protein sequence ID" value="KAJ6779028.1"/>
    <property type="molecule type" value="Genomic_DNA"/>
</dbReference>
<feature type="compositionally biased region" description="Low complexity" evidence="2">
    <location>
        <begin position="848"/>
        <end position="864"/>
    </location>
</feature>
<dbReference type="PANTHER" id="PTHR43049">
    <property type="entry name" value="EARLY ENDOSOME ANTIGEN"/>
    <property type="match status" value="1"/>
</dbReference>
<feature type="coiled-coil region" evidence="1">
    <location>
        <begin position="358"/>
        <end position="522"/>
    </location>
</feature>
<protein>
    <submittedName>
        <fullName evidence="4">EARLY ENDOSOME ANTIGEN</fullName>
    </submittedName>
</protein>
<organism evidence="4 5">
    <name type="scientific">Salix koriyanagi</name>
    <dbReference type="NCBI Taxonomy" id="2511006"/>
    <lineage>
        <taxon>Eukaryota</taxon>
        <taxon>Viridiplantae</taxon>
        <taxon>Streptophyta</taxon>
        <taxon>Embryophyta</taxon>
        <taxon>Tracheophyta</taxon>
        <taxon>Spermatophyta</taxon>
        <taxon>Magnoliopsida</taxon>
        <taxon>eudicotyledons</taxon>
        <taxon>Gunneridae</taxon>
        <taxon>Pentapetalae</taxon>
        <taxon>rosids</taxon>
        <taxon>fabids</taxon>
        <taxon>Malpighiales</taxon>
        <taxon>Salicaceae</taxon>
        <taxon>Saliceae</taxon>
        <taxon>Salix</taxon>
    </lineage>
</organism>
<dbReference type="AlphaFoldDB" id="A0A9Q0X5Q0"/>
<evidence type="ECO:0000256" key="2">
    <source>
        <dbReference type="SAM" id="MobiDB-lite"/>
    </source>
</evidence>
<feature type="coiled-coil region" evidence="1">
    <location>
        <begin position="36"/>
        <end position="196"/>
    </location>
</feature>
<feature type="coiled-coil region" evidence="1">
    <location>
        <begin position="225"/>
        <end position="329"/>
    </location>
</feature>
<keyword evidence="1" id="KW-0175">Coiled coil</keyword>